<organism evidence="1 2">
    <name type="scientific">Reticulomyxa filosa</name>
    <dbReference type="NCBI Taxonomy" id="46433"/>
    <lineage>
        <taxon>Eukaryota</taxon>
        <taxon>Sar</taxon>
        <taxon>Rhizaria</taxon>
        <taxon>Retaria</taxon>
        <taxon>Foraminifera</taxon>
        <taxon>Monothalamids</taxon>
        <taxon>Reticulomyxidae</taxon>
        <taxon>Reticulomyxa</taxon>
    </lineage>
</organism>
<reference evidence="1 2" key="1">
    <citation type="journal article" date="2013" name="Curr. Biol.">
        <title>The Genome of the Foraminiferan Reticulomyxa filosa.</title>
        <authorList>
            <person name="Glockner G."/>
            <person name="Hulsmann N."/>
            <person name="Schleicher M."/>
            <person name="Noegel A.A."/>
            <person name="Eichinger L."/>
            <person name="Gallinger C."/>
            <person name="Pawlowski J."/>
            <person name="Sierra R."/>
            <person name="Euteneuer U."/>
            <person name="Pillet L."/>
            <person name="Moustafa A."/>
            <person name="Platzer M."/>
            <person name="Groth M."/>
            <person name="Szafranski K."/>
            <person name="Schliwa M."/>
        </authorList>
    </citation>
    <scope>NUCLEOTIDE SEQUENCE [LARGE SCALE GENOMIC DNA]</scope>
</reference>
<sequence>MIKIIKIKTFITTKLFSIFPSFDIPRAYNYIDRLDRPLNKVIESHFHLCIIDQIKIIQKFNTLDGDRLKLLQYLCISIETSDAVVQCYKQVFKRYRWTCADLLCVISVKLNKQQLDGLVDKGINIHERCKINCKNSIGIYKKIYAI</sequence>
<dbReference type="EMBL" id="ASPP01004750">
    <property type="protein sequence ID" value="ETO31720.1"/>
    <property type="molecule type" value="Genomic_DNA"/>
</dbReference>
<proteinExistence type="predicted"/>
<gene>
    <name evidence="1" type="ORF">RFI_05399</name>
</gene>
<protein>
    <submittedName>
        <fullName evidence="1">Uncharacterized protein</fullName>
    </submittedName>
</protein>
<evidence type="ECO:0000313" key="1">
    <source>
        <dbReference type="EMBL" id="ETO31720.1"/>
    </source>
</evidence>
<accession>X6NZH8</accession>
<dbReference type="AlphaFoldDB" id="X6NZH8"/>
<name>X6NZH8_RETFI</name>
<keyword evidence="2" id="KW-1185">Reference proteome</keyword>
<dbReference type="Proteomes" id="UP000023152">
    <property type="component" value="Unassembled WGS sequence"/>
</dbReference>
<comment type="caution">
    <text evidence="1">The sequence shown here is derived from an EMBL/GenBank/DDBJ whole genome shotgun (WGS) entry which is preliminary data.</text>
</comment>
<evidence type="ECO:0000313" key="2">
    <source>
        <dbReference type="Proteomes" id="UP000023152"/>
    </source>
</evidence>